<reference evidence="4" key="1">
    <citation type="submission" date="2017-02" db="EMBL/GenBank/DDBJ databases">
        <authorList>
            <person name="Daims H."/>
        </authorList>
    </citation>
    <scope>NUCLEOTIDE SEQUENCE [LARGE SCALE GENOMIC DNA]</scope>
</reference>
<organism evidence="3 4">
    <name type="scientific">Crenothrix polyspora</name>
    <dbReference type="NCBI Taxonomy" id="360316"/>
    <lineage>
        <taxon>Bacteria</taxon>
        <taxon>Pseudomonadati</taxon>
        <taxon>Pseudomonadota</taxon>
        <taxon>Gammaproteobacteria</taxon>
        <taxon>Methylococcales</taxon>
        <taxon>Crenotrichaceae</taxon>
        <taxon>Crenothrix</taxon>
    </lineage>
</organism>
<evidence type="ECO:0000313" key="3">
    <source>
        <dbReference type="EMBL" id="SJM92671.1"/>
    </source>
</evidence>
<evidence type="ECO:0000256" key="1">
    <source>
        <dbReference type="SAM" id="SignalP"/>
    </source>
</evidence>
<evidence type="ECO:0000259" key="2">
    <source>
        <dbReference type="Pfam" id="PF13511"/>
    </source>
</evidence>
<proteinExistence type="predicted"/>
<dbReference type="Proteomes" id="UP000195442">
    <property type="component" value="Unassembled WGS sequence"/>
</dbReference>
<keyword evidence="4" id="KW-1185">Reference proteome</keyword>
<dbReference type="Pfam" id="PF13511">
    <property type="entry name" value="DUF4124"/>
    <property type="match status" value="1"/>
</dbReference>
<gene>
    <name evidence="3" type="ORF">CRENPOLYSF2_2820008</name>
</gene>
<feature type="domain" description="DUF4124" evidence="2">
    <location>
        <begin position="10"/>
        <end position="53"/>
    </location>
</feature>
<feature type="chain" id="PRO_5012390563" description="DUF4124 domain-containing protein" evidence="1">
    <location>
        <begin position="19"/>
        <end position="195"/>
    </location>
</feature>
<feature type="signal peptide" evidence="1">
    <location>
        <begin position="1"/>
        <end position="18"/>
    </location>
</feature>
<dbReference type="RefSeq" id="WP_087147072.1">
    <property type="nucleotide sequence ID" value="NZ_FUKJ01000204.1"/>
</dbReference>
<dbReference type="OrthoDB" id="5573178at2"/>
<keyword evidence="1" id="KW-0732">Signal</keyword>
<dbReference type="EMBL" id="FUKJ01000204">
    <property type="protein sequence ID" value="SJM92671.1"/>
    <property type="molecule type" value="Genomic_DNA"/>
</dbReference>
<evidence type="ECO:0000313" key="4">
    <source>
        <dbReference type="Proteomes" id="UP000195442"/>
    </source>
</evidence>
<dbReference type="AlphaFoldDB" id="A0A1R4H9G7"/>
<dbReference type="InterPro" id="IPR025392">
    <property type="entry name" value="DUF4124"/>
</dbReference>
<accession>A0A1R4H9G7</accession>
<sequence>MKFALLILGSLFSAYASAGVYKCTDTSGKTAYRENPCAAGISNMKLNVKTGNAINLDDIKHQQASQQQQQQALIEQQQLEQQQLLQKQTKLKQDAVDESAKSQFLIKNNPQKFSPFAIPPYKPDQLPALVKVHQDRLADIERMRRQSAEKALASGQCARVEAVELNIKSTKNALVFLVDCSTAKRFYITEQELAQ</sequence>
<protein>
    <recommendedName>
        <fullName evidence="2">DUF4124 domain-containing protein</fullName>
    </recommendedName>
</protein>
<name>A0A1R4H9G7_9GAMM</name>